<protein>
    <submittedName>
        <fullName evidence="2">Uncharacterized protein</fullName>
    </submittedName>
</protein>
<proteinExistence type="predicted"/>
<feature type="region of interest" description="Disordered" evidence="1">
    <location>
        <begin position="1"/>
        <end position="30"/>
    </location>
</feature>
<reference evidence="2" key="1">
    <citation type="submission" date="2021-02" db="EMBL/GenBank/DDBJ databases">
        <title>Psilocybe cubensis genome.</title>
        <authorList>
            <person name="Mckernan K.J."/>
            <person name="Crawford S."/>
            <person name="Trippe A."/>
            <person name="Kane L.T."/>
            <person name="Mclaughlin S."/>
        </authorList>
    </citation>
    <scope>NUCLEOTIDE SEQUENCE [LARGE SCALE GENOMIC DNA]</scope>
    <source>
        <strain evidence="2">MGC-MH-2018</strain>
    </source>
</reference>
<evidence type="ECO:0000313" key="2">
    <source>
        <dbReference type="EMBL" id="KAG5171305.1"/>
    </source>
</evidence>
<dbReference type="AlphaFoldDB" id="A0A8H8CN19"/>
<dbReference type="OrthoDB" id="2678231at2759"/>
<gene>
    <name evidence="2" type="ORF">JR316_003390</name>
</gene>
<evidence type="ECO:0000256" key="1">
    <source>
        <dbReference type="SAM" id="MobiDB-lite"/>
    </source>
</evidence>
<dbReference type="EMBL" id="JAFIQS010000003">
    <property type="protein sequence ID" value="KAG5171305.1"/>
    <property type="molecule type" value="Genomic_DNA"/>
</dbReference>
<accession>A0A8H8CN19</accession>
<name>A0A8H8CN19_PSICU</name>
<organism evidence="2">
    <name type="scientific">Psilocybe cubensis</name>
    <name type="common">Psychedelic mushroom</name>
    <name type="synonym">Stropharia cubensis</name>
    <dbReference type="NCBI Taxonomy" id="181762"/>
    <lineage>
        <taxon>Eukaryota</taxon>
        <taxon>Fungi</taxon>
        <taxon>Dikarya</taxon>
        <taxon>Basidiomycota</taxon>
        <taxon>Agaricomycotina</taxon>
        <taxon>Agaricomycetes</taxon>
        <taxon>Agaricomycetidae</taxon>
        <taxon>Agaricales</taxon>
        <taxon>Agaricineae</taxon>
        <taxon>Strophariaceae</taxon>
        <taxon>Psilocybe</taxon>
    </lineage>
</organism>
<comment type="caution">
    <text evidence="2">The sequence shown here is derived from an EMBL/GenBank/DDBJ whole genome shotgun (WGS) entry which is preliminary data.</text>
</comment>
<sequence>MESKRWPQQQRREEYKKEAPYHGKRPSTSYIPTSQAVNANSHGLAICDDHTRNVNTGSRDYRGLVSDDTTQFKADRHCGIDSVDRDPDGDSSFHWDEEATLLSELMETGPEQNGDEYLDAMVETLQAPFTDQGKRLKKEIAQTLVPTHNRVKAVIQVLEKNVDVTYGQGLALFNAACKDIEKSMYAQHIHMKEVYEEITGNIERAYKELEREYHERDELWLSIHSAVASIVTPALHNLKESPDRIESAITKLEKSAKAST</sequence>
<feature type="compositionally biased region" description="Basic and acidic residues" evidence="1">
    <location>
        <begin position="1"/>
        <end position="21"/>
    </location>
</feature>